<keyword evidence="3" id="KW-0238">DNA-binding</keyword>
<dbReference type="Proteomes" id="UP001500236">
    <property type="component" value="Unassembled WGS sequence"/>
</dbReference>
<evidence type="ECO:0000256" key="4">
    <source>
        <dbReference type="ARBA" id="ARBA00023163"/>
    </source>
</evidence>
<feature type="compositionally biased region" description="Basic residues" evidence="5">
    <location>
        <begin position="223"/>
        <end position="234"/>
    </location>
</feature>
<dbReference type="PANTHER" id="PTHR30346:SF0">
    <property type="entry name" value="HCA OPERON TRANSCRIPTIONAL ACTIVATOR HCAR"/>
    <property type="match status" value="1"/>
</dbReference>
<accession>A0ABP6M352</accession>
<dbReference type="CDD" id="cd05466">
    <property type="entry name" value="PBP2_LTTR_substrate"/>
    <property type="match status" value="1"/>
</dbReference>
<dbReference type="EMBL" id="BAAAVT010000022">
    <property type="protein sequence ID" value="GAA3074546.1"/>
    <property type="molecule type" value="Genomic_DNA"/>
</dbReference>
<evidence type="ECO:0000256" key="1">
    <source>
        <dbReference type="ARBA" id="ARBA00009437"/>
    </source>
</evidence>
<feature type="compositionally biased region" description="Gly residues" evidence="5">
    <location>
        <begin position="199"/>
        <end position="212"/>
    </location>
</feature>
<evidence type="ECO:0000256" key="5">
    <source>
        <dbReference type="SAM" id="MobiDB-lite"/>
    </source>
</evidence>
<keyword evidence="8" id="KW-1185">Reference proteome</keyword>
<reference evidence="8" key="1">
    <citation type="journal article" date="2019" name="Int. J. Syst. Evol. Microbiol.">
        <title>The Global Catalogue of Microorganisms (GCM) 10K type strain sequencing project: providing services to taxonomists for standard genome sequencing and annotation.</title>
        <authorList>
            <consortium name="The Broad Institute Genomics Platform"/>
            <consortium name="The Broad Institute Genome Sequencing Center for Infectious Disease"/>
            <person name="Wu L."/>
            <person name="Ma J."/>
        </authorList>
    </citation>
    <scope>NUCLEOTIDE SEQUENCE [LARGE SCALE GENOMIC DNA]</scope>
    <source>
        <strain evidence="8">JCM 14309</strain>
    </source>
</reference>
<keyword evidence="4" id="KW-0804">Transcription</keyword>
<feature type="domain" description="LysR substrate-binding" evidence="6">
    <location>
        <begin position="12"/>
        <end position="172"/>
    </location>
</feature>
<evidence type="ECO:0000313" key="8">
    <source>
        <dbReference type="Proteomes" id="UP001500236"/>
    </source>
</evidence>
<proteinExistence type="inferred from homology"/>
<name>A0ABP6M352_9MICC</name>
<dbReference type="PANTHER" id="PTHR30346">
    <property type="entry name" value="TRANSCRIPTIONAL DUAL REGULATOR HCAR-RELATED"/>
    <property type="match status" value="1"/>
</dbReference>
<organism evidence="7 8">
    <name type="scientific">Nesterenkonia aethiopica</name>
    <dbReference type="NCBI Taxonomy" id="269144"/>
    <lineage>
        <taxon>Bacteria</taxon>
        <taxon>Bacillati</taxon>
        <taxon>Actinomycetota</taxon>
        <taxon>Actinomycetes</taxon>
        <taxon>Micrococcales</taxon>
        <taxon>Micrococcaceae</taxon>
        <taxon>Nesterenkonia</taxon>
    </lineage>
</organism>
<evidence type="ECO:0000313" key="7">
    <source>
        <dbReference type="EMBL" id="GAA3074546.1"/>
    </source>
</evidence>
<evidence type="ECO:0000256" key="3">
    <source>
        <dbReference type="ARBA" id="ARBA00023125"/>
    </source>
</evidence>
<protein>
    <recommendedName>
        <fullName evidence="6">LysR substrate-binding domain-containing protein</fullName>
    </recommendedName>
</protein>
<comment type="caution">
    <text evidence="7">The sequence shown here is derived from an EMBL/GenBank/DDBJ whole genome shotgun (WGS) entry which is preliminary data.</text>
</comment>
<dbReference type="Pfam" id="PF03466">
    <property type="entry name" value="LysR_substrate"/>
    <property type="match status" value="1"/>
</dbReference>
<dbReference type="InterPro" id="IPR005119">
    <property type="entry name" value="LysR_subst-bd"/>
</dbReference>
<gene>
    <name evidence="7" type="ORF">GCM10010529_28030</name>
</gene>
<dbReference type="SUPFAM" id="SSF53850">
    <property type="entry name" value="Periplasmic binding protein-like II"/>
    <property type="match status" value="1"/>
</dbReference>
<feature type="compositionally biased region" description="Low complexity" evidence="5">
    <location>
        <begin position="177"/>
        <end position="193"/>
    </location>
</feature>
<sequence length="234" mass="24895">MDYYDDGAPDGSDQLHRVAAGLADLGYLRLPAGEVLTDERFYRVRLYEELPVVCAAAEHWVAAAEDTVSWEDIAEEAFLDPTQMAPIHVDPSAAVHEPKAGGELAAAERMALEVAASGAGLLLLPNSVARALSRKDVVIRAVEGLPGYEVGLCWLKDRDDEVIQEFIGVARGRKAGSGRSELEGSTSGRSSGRPSGGRRQTGGTGGRTGGRGSQVRPGGARAGRGRPPRRRRPR</sequence>
<evidence type="ECO:0000256" key="2">
    <source>
        <dbReference type="ARBA" id="ARBA00023015"/>
    </source>
</evidence>
<dbReference type="Gene3D" id="3.40.190.10">
    <property type="entry name" value="Periplasmic binding protein-like II"/>
    <property type="match status" value="2"/>
</dbReference>
<feature type="region of interest" description="Disordered" evidence="5">
    <location>
        <begin position="173"/>
        <end position="234"/>
    </location>
</feature>
<comment type="similarity">
    <text evidence="1">Belongs to the LysR transcriptional regulatory family.</text>
</comment>
<keyword evidence="2" id="KW-0805">Transcription regulation</keyword>
<evidence type="ECO:0000259" key="6">
    <source>
        <dbReference type="Pfam" id="PF03466"/>
    </source>
</evidence>